<protein>
    <recommendedName>
        <fullName evidence="4">Sulfatase</fullName>
    </recommendedName>
</protein>
<sequence>MSRWNIFSKQVQYDLKLYVYVLAVFCLFRLSFILFLHNYLEPSTGLTDILAALYNGLRISLKSTGIVVLLSFLFSSILVTLFNSAKFEKIRFILGSLYIFLLTVLFHVRIPYYEVFHVAFSPFLFNTFNDDVGALLATLWHEYNIPLKMLSIFFVGSFSVIFLKNGCKLRLSACLSQQVSMQKLFFAQHYLHVLPFS</sequence>
<evidence type="ECO:0008006" key="4">
    <source>
        <dbReference type="Google" id="ProtNLM"/>
    </source>
</evidence>
<evidence type="ECO:0000256" key="1">
    <source>
        <dbReference type="SAM" id="Phobius"/>
    </source>
</evidence>
<dbReference type="EMBL" id="CTRP01000003">
    <property type="protein sequence ID" value="CQR70548.1"/>
    <property type="molecule type" value="Genomic_DNA"/>
</dbReference>
<organism evidence="2 3">
    <name type="scientific">Sporomusa ovata</name>
    <dbReference type="NCBI Taxonomy" id="2378"/>
    <lineage>
        <taxon>Bacteria</taxon>
        <taxon>Bacillati</taxon>
        <taxon>Bacillota</taxon>
        <taxon>Negativicutes</taxon>
        <taxon>Selenomonadales</taxon>
        <taxon>Sporomusaceae</taxon>
        <taxon>Sporomusa</taxon>
    </lineage>
</organism>
<keyword evidence="1" id="KW-1133">Transmembrane helix</keyword>
<keyword evidence="1" id="KW-0472">Membrane</keyword>
<keyword evidence="3" id="KW-1185">Reference proteome</keyword>
<proteinExistence type="predicted"/>
<reference evidence="3" key="1">
    <citation type="submission" date="2015-03" db="EMBL/GenBank/DDBJ databases">
        <authorList>
            <person name="Nijsse Bart"/>
        </authorList>
    </citation>
    <scope>NUCLEOTIDE SEQUENCE [LARGE SCALE GENOMIC DNA]</scope>
</reference>
<keyword evidence="1" id="KW-0812">Transmembrane</keyword>
<feature type="transmembrane region" description="Helical" evidence="1">
    <location>
        <begin position="59"/>
        <end position="80"/>
    </location>
</feature>
<feature type="transmembrane region" description="Helical" evidence="1">
    <location>
        <begin position="145"/>
        <end position="163"/>
    </location>
</feature>
<dbReference type="AlphaFoldDB" id="A0A0U1KSZ5"/>
<gene>
    <name evidence="2" type="ORF">SpAn4DRAFT_1517</name>
</gene>
<accession>A0A0U1KSZ5</accession>
<evidence type="ECO:0000313" key="2">
    <source>
        <dbReference type="EMBL" id="CQR70548.1"/>
    </source>
</evidence>
<name>A0A0U1KSZ5_9FIRM</name>
<dbReference type="Proteomes" id="UP000049855">
    <property type="component" value="Unassembled WGS sequence"/>
</dbReference>
<evidence type="ECO:0000313" key="3">
    <source>
        <dbReference type="Proteomes" id="UP000049855"/>
    </source>
</evidence>
<feature type="transmembrane region" description="Helical" evidence="1">
    <location>
        <begin position="92"/>
        <end position="112"/>
    </location>
</feature>
<feature type="transmembrane region" description="Helical" evidence="1">
    <location>
        <begin position="17"/>
        <end position="39"/>
    </location>
</feature>
<dbReference type="RefSeq" id="WP_021169278.1">
    <property type="nucleotide sequence ID" value="NZ_CTRP01000003.1"/>
</dbReference>